<organism evidence="8 9">
    <name type="scientific">Sediminibacterium ginsengisoli</name>
    <dbReference type="NCBI Taxonomy" id="413434"/>
    <lineage>
        <taxon>Bacteria</taxon>
        <taxon>Pseudomonadati</taxon>
        <taxon>Bacteroidota</taxon>
        <taxon>Chitinophagia</taxon>
        <taxon>Chitinophagales</taxon>
        <taxon>Chitinophagaceae</taxon>
        <taxon>Sediminibacterium</taxon>
    </lineage>
</organism>
<dbReference type="SUPFAM" id="SSF51445">
    <property type="entry name" value="(Trans)glycosidases"/>
    <property type="match status" value="1"/>
</dbReference>
<dbReference type="Gene3D" id="2.60.40.1180">
    <property type="entry name" value="Golgi alpha-mannosidase II"/>
    <property type="match status" value="1"/>
</dbReference>
<sequence length="475" mass="53445">MMKRTFVTILAAACGLAVTAQNKKVQVYTTAQESSRHIAKTAELNFTEFRQPLETEPCVFIDPANKFQSFTGIGGALTDAAAETFAKLPANKQKEFLTAYFDADKGIGFTIARTNIHSCDFSSGSYTYVADNDKELKSFSIAHDQQYRIPFIKQAIAAAGGKLPLYASPWSPPAWMKDNNSMLQGGKLKAEYRQSWADYYIKFIRAYEAAGIPVWGLSVQNEPMAKQRWESCIFSAEEERDFIKQYLGPTLHKAGMANKKLIAWDHNRDLLYQRASVILNDKDAAKYVWGIGFHWYETWTGGPMQFDNLRLVNQAFPDKNLIFTEGCKEKFSMDSVYNWSLGERYGNSMINDFNNGTVAWTDWNILLDEKGGPNHVGNFCFAPVHADTRTGELIYTNAYYYMGHFSKFIRPGAKRIAASSSRAQLQTTAFQNTDGSIAVVVMNTTDKKIAYRLWLDGKAALTESLPHSIVTLVVR</sequence>
<feature type="domain" description="Glycosyl hydrolase family 30 beta sandwich" evidence="7">
    <location>
        <begin position="412"/>
        <end position="472"/>
    </location>
</feature>
<dbReference type="PANTHER" id="PTHR11069:SF23">
    <property type="entry name" value="LYSOSOMAL ACID GLUCOSYLCERAMIDASE"/>
    <property type="match status" value="1"/>
</dbReference>
<dbReference type="InterPro" id="IPR033453">
    <property type="entry name" value="Glyco_hydro_30_TIM-barrel"/>
</dbReference>
<comment type="similarity">
    <text evidence="1 4">Belongs to the glycosyl hydrolase 30 family.</text>
</comment>
<gene>
    <name evidence="8" type="ORF">SAMN04488132_111118</name>
</gene>
<evidence type="ECO:0000256" key="1">
    <source>
        <dbReference type="ARBA" id="ARBA00005382"/>
    </source>
</evidence>
<dbReference type="GO" id="GO:0016020">
    <property type="term" value="C:membrane"/>
    <property type="evidence" value="ECO:0007669"/>
    <property type="project" value="GOC"/>
</dbReference>
<dbReference type="STRING" id="413434.SAMN04488132_111118"/>
<evidence type="ECO:0000256" key="4">
    <source>
        <dbReference type="RuleBase" id="RU361188"/>
    </source>
</evidence>
<dbReference type="Proteomes" id="UP000190888">
    <property type="component" value="Unassembled WGS sequence"/>
</dbReference>
<dbReference type="InterPro" id="IPR017853">
    <property type="entry name" value="GH"/>
</dbReference>
<evidence type="ECO:0000313" key="8">
    <source>
        <dbReference type="EMBL" id="SKA13648.1"/>
    </source>
</evidence>
<dbReference type="InterPro" id="IPR033452">
    <property type="entry name" value="GH30_C"/>
</dbReference>
<proteinExistence type="inferred from homology"/>
<accession>A0A1T4RD23</accession>
<protein>
    <submittedName>
        <fullName evidence="8">Glucosylceramidase</fullName>
    </submittedName>
</protein>
<feature type="chain" id="PRO_5012346044" evidence="5">
    <location>
        <begin position="21"/>
        <end position="475"/>
    </location>
</feature>
<keyword evidence="9" id="KW-1185">Reference proteome</keyword>
<evidence type="ECO:0000259" key="6">
    <source>
        <dbReference type="Pfam" id="PF02055"/>
    </source>
</evidence>
<dbReference type="InterPro" id="IPR013780">
    <property type="entry name" value="Glyco_hydro_b"/>
</dbReference>
<dbReference type="EMBL" id="FUWH01000011">
    <property type="protein sequence ID" value="SKA13648.1"/>
    <property type="molecule type" value="Genomic_DNA"/>
</dbReference>
<keyword evidence="3 4" id="KW-0378">Hydrolase</keyword>
<feature type="domain" description="Glycosyl hydrolase family 30 TIM-barrel" evidence="6">
    <location>
        <begin position="71"/>
        <end position="409"/>
    </location>
</feature>
<name>A0A1T4RD23_9BACT</name>
<dbReference type="Pfam" id="PF17189">
    <property type="entry name" value="Glyco_hydro_30C"/>
    <property type="match status" value="1"/>
</dbReference>
<dbReference type="OrthoDB" id="9806701at2"/>
<dbReference type="Gene3D" id="3.20.20.80">
    <property type="entry name" value="Glycosidases"/>
    <property type="match status" value="1"/>
</dbReference>
<evidence type="ECO:0000256" key="2">
    <source>
        <dbReference type="ARBA" id="ARBA00022729"/>
    </source>
</evidence>
<dbReference type="Pfam" id="PF02055">
    <property type="entry name" value="Glyco_hydro_30"/>
    <property type="match status" value="1"/>
</dbReference>
<evidence type="ECO:0000256" key="5">
    <source>
        <dbReference type="SAM" id="SignalP"/>
    </source>
</evidence>
<evidence type="ECO:0000256" key="3">
    <source>
        <dbReference type="ARBA" id="ARBA00022801"/>
    </source>
</evidence>
<dbReference type="AlphaFoldDB" id="A0A1T4RD23"/>
<dbReference type="PRINTS" id="PR00843">
    <property type="entry name" value="GLHYDRLASE30"/>
</dbReference>
<keyword evidence="4" id="KW-0326">Glycosidase</keyword>
<feature type="signal peptide" evidence="5">
    <location>
        <begin position="1"/>
        <end position="20"/>
    </location>
</feature>
<reference evidence="8 9" key="1">
    <citation type="submission" date="2017-02" db="EMBL/GenBank/DDBJ databases">
        <authorList>
            <person name="Peterson S.W."/>
        </authorList>
    </citation>
    <scope>NUCLEOTIDE SEQUENCE [LARGE SCALE GENOMIC DNA]</scope>
    <source>
        <strain evidence="8 9">DSM 22335</strain>
    </source>
</reference>
<evidence type="ECO:0000259" key="7">
    <source>
        <dbReference type="Pfam" id="PF17189"/>
    </source>
</evidence>
<dbReference type="GO" id="GO:0004348">
    <property type="term" value="F:glucosylceramidase activity"/>
    <property type="evidence" value="ECO:0007669"/>
    <property type="project" value="InterPro"/>
</dbReference>
<evidence type="ECO:0000313" key="9">
    <source>
        <dbReference type="Proteomes" id="UP000190888"/>
    </source>
</evidence>
<dbReference type="GO" id="GO:0006680">
    <property type="term" value="P:glucosylceramide catabolic process"/>
    <property type="evidence" value="ECO:0007669"/>
    <property type="project" value="TreeGrafter"/>
</dbReference>
<dbReference type="InterPro" id="IPR001139">
    <property type="entry name" value="Glyco_hydro_30"/>
</dbReference>
<dbReference type="PANTHER" id="PTHR11069">
    <property type="entry name" value="GLUCOSYLCERAMIDASE"/>
    <property type="match status" value="1"/>
</dbReference>
<keyword evidence="2 5" id="KW-0732">Signal</keyword>